<sequence>MAQIGGIVASTLCARISRDQRDVPPPQATLNGRSLWVRTVAQDWAEERDRSPSRRRDAAVPPRIHWLLDSVTMSAASVRNGRLDVIAHNALGRALHAPMSDSPTTDKSGRPNSARYHFLDWDARGGHRRSAACRGRA</sequence>
<dbReference type="Proteomes" id="UP001596035">
    <property type="component" value="Unassembled WGS sequence"/>
</dbReference>
<gene>
    <name evidence="2" type="ORF">ACFPWV_06990</name>
</gene>
<evidence type="ECO:0000313" key="3">
    <source>
        <dbReference type="Proteomes" id="UP001596035"/>
    </source>
</evidence>
<reference evidence="3" key="1">
    <citation type="journal article" date="2019" name="Int. J. Syst. Evol. Microbiol.">
        <title>The Global Catalogue of Microorganisms (GCM) 10K type strain sequencing project: providing services to taxonomists for standard genome sequencing and annotation.</title>
        <authorList>
            <consortium name="The Broad Institute Genomics Platform"/>
            <consortium name="The Broad Institute Genome Sequencing Center for Infectious Disease"/>
            <person name="Wu L."/>
            <person name="Ma J."/>
        </authorList>
    </citation>
    <scope>NUCLEOTIDE SEQUENCE [LARGE SCALE GENOMIC DNA]</scope>
    <source>
        <strain evidence="3">CGMCC 4.7131</strain>
    </source>
</reference>
<dbReference type="InterPro" id="IPR041413">
    <property type="entry name" value="MLTR_LBD"/>
</dbReference>
<name>A0ABW0DMF8_9ACTN</name>
<protein>
    <recommendedName>
        <fullName evidence="1">MmyB-like transcription regulator ligand binding domain-containing protein</fullName>
    </recommendedName>
</protein>
<accession>A0ABW0DMF8</accession>
<dbReference type="Gene3D" id="3.30.450.180">
    <property type="match status" value="1"/>
</dbReference>
<keyword evidence="3" id="KW-1185">Reference proteome</keyword>
<evidence type="ECO:0000259" key="1">
    <source>
        <dbReference type="Pfam" id="PF17765"/>
    </source>
</evidence>
<comment type="caution">
    <text evidence="2">The sequence shown here is derived from an EMBL/GenBank/DDBJ whole genome shotgun (WGS) entry which is preliminary data.</text>
</comment>
<proteinExistence type="predicted"/>
<dbReference type="RefSeq" id="WP_344566533.1">
    <property type="nucleotide sequence ID" value="NZ_BAAATG010000050.1"/>
</dbReference>
<organism evidence="2 3">
    <name type="scientific">Streptomyces atrovirens</name>
    <dbReference type="NCBI Taxonomy" id="285556"/>
    <lineage>
        <taxon>Bacteria</taxon>
        <taxon>Bacillati</taxon>
        <taxon>Actinomycetota</taxon>
        <taxon>Actinomycetes</taxon>
        <taxon>Kitasatosporales</taxon>
        <taxon>Streptomycetaceae</taxon>
        <taxon>Streptomyces</taxon>
    </lineage>
</organism>
<evidence type="ECO:0000313" key="2">
    <source>
        <dbReference type="EMBL" id="MFC5239646.1"/>
    </source>
</evidence>
<dbReference type="EMBL" id="JBHSKN010000007">
    <property type="protein sequence ID" value="MFC5239646.1"/>
    <property type="molecule type" value="Genomic_DNA"/>
</dbReference>
<feature type="domain" description="MmyB-like transcription regulator ligand binding" evidence="1">
    <location>
        <begin position="60"/>
        <end position="128"/>
    </location>
</feature>
<dbReference type="Pfam" id="PF17765">
    <property type="entry name" value="MLTR_LBD"/>
    <property type="match status" value="1"/>
</dbReference>